<sequence length="328" mass="37545">MKRRYCTYFDHVYLDRGLAMIRSLRRVDPEGSISVLCLTPAVHRVLSGLGEPGVTLIPLEEFERENPDLLAAKETRCLRDYYFTLTGSLVYSLLREAQPDDVVTYLDADLMFYSDPAPIHEAMMGASVGVIGHRWHWWTRRLLKYGRFNVGWVSFRADAVGTEAARWWRDRCIEWCYGCVDGDLFADQKYLDHIFARFPNVVEITHPGANVGPWNICRESIRRAADGSIIVGDNYALIFVHFSGLKEVRPGVWLGSLPSYLGPFSSIVRSDLYEPYIGLLGDIRKELGGLPSEPPPMLSISVRPRLWRRLLAPLMRQAHRWAGHYFHS</sequence>
<evidence type="ECO:0008006" key="3">
    <source>
        <dbReference type="Google" id="ProtNLM"/>
    </source>
</evidence>
<evidence type="ECO:0000313" key="1">
    <source>
        <dbReference type="EMBL" id="MBU8876500.1"/>
    </source>
</evidence>
<dbReference type="Proteomes" id="UP000727907">
    <property type="component" value="Unassembled WGS sequence"/>
</dbReference>
<dbReference type="RefSeq" id="WP_216965347.1">
    <property type="nucleotide sequence ID" value="NZ_JAHOPB010000002.1"/>
</dbReference>
<keyword evidence="2" id="KW-1185">Reference proteome</keyword>
<gene>
    <name evidence="1" type="ORF">KQ910_22190</name>
</gene>
<dbReference type="EMBL" id="JAHOPB010000002">
    <property type="protein sequence ID" value="MBU8876500.1"/>
    <property type="molecule type" value="Genomic_DNA"/>
</dbReference>
<accession>A0ABS6IR42</accession>
<protein>
    <recommendedName>
        <fullName evidence="3">Glycosyl transferase</fullName>
    </recommendedName>
</protein>
<reference evidence="1 2" key="1">
    <citation type="submission" date="2021-06" db="EMBL/GenBank/DDBJ databases">
        <authorList>
            <person name="Lee D.H."/>
        </authorList>
    </citation>
    <scope>NUCLEOTIDE SEQUENCE [LARGE SCALE GENOMIC DNA]</scope>
    <source>
        <strain evidence="1 2">MMS21-HV4-11</strain>
    </source>
</reference>
<proteinExistence type="predicted"/>
<name>A0ABS6IR42_9HYPH</name>
<comment type="caution">
    <text evidence="1">The sequence shown here is derived from an EMBL/GenBank/DDBJ whole genome shotgun (WGS) entry which is preliminary data.</text>
</comment>
<evidence type="ECO:0000313" key="2">
    <source>
        <dbReference type="Proteomes" id="UP000727907"/>
    </source>
</evidence>
<organism evidence="1 2">
    <name type="scientific">Reyranella humidisoli</name>
    <dbReference type="NCBI Taxonomy" id="2849149"/>
    <lineage>
        <taxon>Bacteria</taxon>
        <taxon>Pseudomonadati</taxon>
        <taxon>Pseudomonadota</taxon>
        <taxon>Alphaproteobacteria</taxon>
        <taxon>Hyphomicrobiales</taxon>
        <taxon>Reyranellaceae</taxon>
        <taxon>Reyranella</taxon>
    </lineage>
</organism>